<dbReference type="InterPro" id="IPR014001">
    <property type="entry name" value="Helicase_ATP-bd"/>
</dbReference>
<feature type="compositionally biased region" description="Basic and acidic residues" evidence="5">
    <location>
        <begin position="438"/>
        <end position="456"/>
    </location>
</feature>
<dbReference type="GO" id="GO:0005634">
    <property type="term" value="C:nucleus"/>
    <property type="evidence" value="ECO:0007669"/>
    <property type="project" value="TreeGrafter"/>
</dbReference>
<dbReference type="OrthoDB" id="448448at2759"/>
<dbReference type="GO" id="GO:0005524">
    <property type="term" value="F:ATP binding"/>
    <property type="evidence" value="ECO:0007669"/>
    <property type="project" value="UniProtKB-KW"/>
</dbReference>
<evidence type="ECO:0000256" key="4">
    <source>
        <dbReference type="ARBA" id="ARBA00022840"/>
    </source>
</evidence>
<dbReference type="AlphaFoldDB" id="W9WTU7"/>
<dbReference type="Proteomes" id="UP000019471">
    <property type="component" value="Unassembled WGS sequence"/>
</dbReference>
<feature type="region of interest" description="Disordered" evidence="5">
    <location>
        <begin position="208"/>
        <end position="227"/>
    </location>
</feature>
<dbReference type="PROSITE" id="PS51192">
    <property type="entry name" value="HELICASE_ATP_BIND_1"/>
    <property type="match status" value="1"/>
</dbReference>
<comment type="caution">
    <text evidence="7">The sequence shown here is derived from an EMBL/GenBank/DDBJ whole genome shotgun (WGS) entry which is preliminary data.</text>
</comment>
<reference evidence="7 8" key="1">
    <citation type="submission" date="2013-03" db="EMBL/GenBank/DDBJ databases">
        <title>The Genome Sequence of Cladophialophora psammophila CBS 110553.</title>
        <authorList>
            <consortium name="The Broad Institute Genomics Platform"/>
            <person name="Cuomo C."/>
            <person name="de Hoog S."/>
            <person name="Gorbushina A."/>
            <person name="Walker B."/>
            <person name="Young S.K."/>
            <person name="Zeng Q."/>
            <person name="Gargeya S."/>
            <person name="Fitzgerald M."/>
            <person name="Haas B."/>
            <person name="Abouelleil A."/>
            <person name="Allen A.W."/>
            <person name="Alvarado L."/>
            <person name="Arachchi H.M."/>
            <person name="Berlin A.M."/>
            <person name="Chapman S.B."/>
            <person name="Gainer-Dewar J."/>
            <person name="Goldberg J."/>
            <person name="Griggs A."/>
            <person name="Gujja S."/>
            <person name="Hansen M."/>
            <person name="Howarth C."/>
            <person name="Imamovic A."/>
            <person name="Ireland A."/>
            <person name="Larimer J."/>
            <person name="McCowan C."/>
            <person name="Murphy C."/>
            <person name="Pearson M."/>
            <person name="Poon T.W."/>
            <person name="Priest M."/>
            <person name="Roberts A."/>
            <person name="Saif S."/>
            <person name="Shea T."/>
            <person name="Sisk P."/>
            <person name="Sykes S."/>
            <person name="Wortman J."/>
            <person name="Nusbaum C."/>
            <person name="Birren B."/>
        </authorList>
    </citation>
    <scope>NUCLEOTIDE SEQUENCE [LARGE SCALE GENOMIC DNA]</scope>
    <source>
        <strain evidence="7 8">CBS 110553</strain>
    </source>
</reference>
<evidence type="ECO:0000256" key="5">
    <source>
        <dbReference type="SAM" id="MobiDB-lite"/>
    </source>
</evidence>
<dbReference type="InterPro" id="IPR050628">
    <property type="entry name" value="SNF2_RAD54_helicase_TF"/>
</dbReference>
<keyword evidence="2" id="KW-0378">Hydrolase</keyword>
<dbReference type="eggNOG" id="KOG1001">
    <property type="taxonomic scope" value="Eukaryota"/>
</dbReference>
<proteinExistence type="predicted"/>
<dbReference type="InterPro" id="IPR027417">
    <property type="entry name" value="P-loop_NTPase"/>
</dbReference>
<keyword evidence="1" id="KW-0547">Nucleotide-binding</keyword>
<dbReference type="PANTHER" id="PTHR45626">
    <property type="entry name" value="TRANSCRIPTION TERMINATION FACTOR 2-RELATED"/>
    <property type="match status" value="1"/>
</dbReference>
<dbReference type="RefSeq" id="XP_007747467.1">
    <property type="nucleotide sequence ID" value="XM_007749277.1"/>
</dbReference>
<dbReference type="STRING" id="1182543.W9WTU7"/>
<protein>
    <recommendedName>
        <fullName evidence="6">Helicase ATP-binding domain-containing protein</fullName>
    </recommendedName>
</protein>
<feature type="region of interest" description="Disordered" evidence="5">
    <location>
        <begin position="423"/>
        <end position="456"/>
    </location>
</feature>
<feature type="compositionally biased region" description="Polar residues" evidence="5">
    <location>
        <begin position="213"/>
        <end position="227"/>
    </location>
</feature>
<dbReference type="PANTHER" id="PTHR45626:SF17">
    <property type="entry name" value="HELICASE-LIKE TRANSCRIPTION FACTOR"/>
    <property type="match status" value="1"/>
</dbReference>
<evidence type="ECO:0000313" key="7">
    <source>
        <dbReference type="EMBL" id="EXJ68081.1"/>
    </source>
</evidence>
<keyword evidence="4" id="KW-0067">ATP-binding</keyword>
<keyword evidence="8" id="KW-1185">Reference proteome</keyword>
<organism evidence="7 8">
    <name type="scientific">Cladophialophora psammophila CBS 110553</name>
    <dbReference type="NCBI Taxonomy" id="1182543"/>
    <lineage>
        <taxon>Eukaryota</taxon>
        <taxon>Fungi</taxon>
        <taxon>Dikarya</taxon>
        <taxon>Ascomycota</taxon>
        <taxon>Pezizomycotina</taxon>
        <taxon>Eurotiomycetes</taxon>
        <taxon>Chaetothyriomycetidae</taxon>
        <taxon>Chaetothyriales</taxon>
        <taxon>Herpotrichiellaceae</taxon>
        <taxon>Cladophialophora</taxon>
    </lineage>
</organism>
<evidence type="ECO:0000256" key="3">
    <source>
        <dbReference type="ARBA" id="ARBA00022806"/>
    </source>
</evidence>
<dbReference type="HOGENOM" id="CLU_599916_0_0_1"/>
<dbReference type="SUPFAM" id="SSF52540">
    <property type="entry name" value="P-loop containing nucleoside triphosphate hydrolases"/>
    <property type="match status" value="2"/>
</dbReference>
<feature type="domain" description="Helicase ATP-binding" evidence="6">
    <location>
        <begin position="1"/>
        <end position="126"/>
    </location>
</feature>
<evidence type="ECO:0000256" key="1">
    <source>
        <dbReference type="ARBA" id="ARBA00022741"/>
    </source>
</evidence>
<dbReference type="GO" id="GO:0008094">
    <property type="term" value="F:ATP-dependent activity, acting on DNA"/>
    <property type="evidence" value="ECO:0007669"/>
    <property type="project" value="TreeGrafter"/>
</dbReference>
<name>W9WTU7_9EURO</name>
<dbReference type="GO" id="GO:0004386">
    <property type="term" value="F:helicase activity"/>
    <property type="evidence" value="ECO:0007669"/>
    <property type="project" value="UniProtKB-KW"/>
</dbReference>
<gene>
    <name evidence="7" type="ORF">A1O5_08696</name>
</gene>
<dbReference type="GeneID" id="19193394"/>
<dbReference type="InterPro" id="IPR049730">
    <property type="entry name" value="SNF2/RAD54-like_C"/>
</dbReference>
<evidence type="ECO:0000313" key="8">
    <source>
        <dbReference type="Proteomes" id="UP000019471"/>
    </source>
</evidence>
<accession>W9WTU7</accession>
<sequence>MPASLLQTWHDQMTEHLEPGTLCWHIYRGSGRRNIWKALSSVQVVLTTYDVVASEYRKALGSDAAFSSTPIFSRTWTRVVLDEAHLIRNTAALRTKASFCKLHHSTTPQYLMSISSNPGRRDQIPERWKKLRKLVKAVAIRRSKKLLGLPAREDQVNRVEFSEDERKRNEKIRLRIRDVAFDSDGTNFCTHIPRWIDDLRGLCGHGGEPMRASRSSMHLPSTNKARSPLQTSAAVDFDQMSFLLSDDLLATTNQERDFCETANISDMLTDGVDDRQELSPNWRSSCKRPYQWPPNCFLSTPDASGCNSPSLASPAESDHAPVYSSKVSALLSDIFKHGGKAVVFSFWRTTLDMVSRSFEDCGLRFVRVDGTMPNRERDSTLNVFRSDISIKVLWATVSAAGLGLDITVAKLSLSAGASMESIDRGAGAEPSASNEADEACKDHQIRRQEYHRGEHY</sequence>
<dbReference type="InterPro" id="IPR001650">
    <property type="entry name" value="Helicase_C-like"/>
</dbReference>
<dbReference type="GO" id="GO:0016787">
    <property type="term" value="F:hydrolase activity"/>
    <property type="evidence" value="ECO:0007669"/>
    <property type="project" value="UniProtKB-KW"/>
</dbReference>
<dbReference type="InterPro" id="IPR038718">
    <property type="entry name" value="SNF2-like_sf"/>
</dbReference>
<dbReference type="Gene3D" id="3.40.50.10810">
    <property type="entry name" value="Tandem AAA-ATPase domain"/>
    <property type="match status" value="1"/>
</dbReference>
<dbReference type="InterPro" id="IPR000330">
    <property type="entry name" value="SNF2_N"/>
</dbReference>
<dbReference type="EMBL" id="AMGX01000014">
    <property type="protein sequence ID" value="EXJ68081.1"/>
    <property type="molecule type" value="Genomic_DNA"/>
</dbReference>
<dbReference type="Pfam" id="PF00271">
    <property type="entry name" value="Helicase_C"/>
    <property type="match status" value="1"/>
</dbReference>
<dbReference type="CDD" id="cd18793">
    <property type="entry name" value="SF2_C_SNF"/>
    <property type="match status" value="1"/>
</dbReference>
<evidence type="ECO:0000256" key="2">
    <source>
        <dbReference type="ARBA" id="ARBA00022801"/>
    </source>
</evidence>
<dbReference type="Pfam" id="PF00176">
    <property type="entry name" value="SNF2-rel_dom"/>
    <property type="match status" value="1"/>
</dbReference>
<dbReference type="GO" id="GO:0006281">
    <property type="term" value="P:DNA repair"/>
    <property type="evidence" value="ECO:0007669"/>
    <property type="project" value="TreeGrafter"/>
</dbReference>
<keyword evidence="3" id="KW-0347">Helicase</keyword>
<dbReference type="Gene3D" id="3.40.50.300">
    <property type="entry name" value="P-loop containing nucleotide triphosphate hydrolases"/>
    <property type="match status" value="1"/>
</dbReference>
<evidence type="ECO:0000259" key="6">
    <source>
        <dbReference type="PROSITE" id="PS51192"/>
    </source>
</evidence>